<keyword evidence="2" id="KW-0436">Ligase</keyword>
<dbReference type="EMBL" id="MWIO01000084">
    <property type="protein sequence ID" value="THD03908.1"/>
    <property type="molecule type" value="Genomic_DNA"/>
</dbReference>
<reference evidence="2 3" key="1">
    <citation type="submission" date="2017-02" db="EMBL/GenBank/DDBJ databases">
        <title>Whole genome sequencing of Rhodanobacter lindaniclasticus DSM 17932.</title>
        <authorList>
            <person name="Kumar S."/>
            <person name="Patil P."/>
            <person name="Patil P.B."/>
        </authorList>
    </citation>
    <scope>NUCLEOTIDE SEQUENCE [LARGE SCALE GENOMIC DNA]</scope>
    <source>
        <strain evidence="2 3">DSM 17932</strain>
    </source>
</reference>
<keyword evidence="3" id="KW-1185">Reference proteome</keyword>
<accession>A0A4S3K764</accession>
<name>A0A4S3K764_9GAMM</name>
<dbReference type="SUPFAM" id="SSF52113">
    <property type="entry name" value="BRCT domain"/>
    <property type="match status" value="1"/>
</dbReference>
<evidence type="ECO:0000313" key="2">
    <source>
        <dbReference type="EMBL" id="THD03908.1"/>
    </source>
</evidence>
<dbReference type="Proteomes" id="UP000306317">
    <property type="component" value="Unassembled WGS sequence"/>
</dbReference>
<dbReference type="InterPro" id="IPR036420">
    <property type="entry name" value="BRCT_dom_sf"/>
</dbReference>
<protein>
    <submittedName>
        <fullName evidence="2">NAD-dependent DNA ligase</fullName>
    </submittedName>
</protein>
<dbReference type="InterPro" id="IPR001357">
    <property type="entry name" value="BRCT_dom"/>
</dbReference>
<dbReference type="OrthoDB" id="5451971at2"/>
<dbReference type="PROSITE" id="PS50172">
    <property type="entry name" value="BRCT"/>
    <property type="match status" value="1"/>
</dbReference>
<evidence type="ECO:0000259" key="1">
    <source>
        <dbReference type="PROSITE" id="PS50172"/>
    </source>
</evidence>
<dbReference type="RefSeq" id="WP_136260080.1">
    <property type="nucleotide sequence ID" value="NZ_MWIO01000084.1"/>
</dbReference>
<feature type="domain" description="BRCT" evidence="1">
    <location>
        <begin position="208"/>
        <end position="293"/>
    </location>
</feature>
<dbReference type="AlphaFoldDB" id="A0A4S3K764"/>
<organism evidence="2 3">
    <name type="scientific">Rhodanobacter lindaniclasticus</name>
    <dbReference type="NCBI Taxonomy" id="75310"/>
    <lineage>
        <taxon>Bacteria</taxon>
        <taxon>Pseudomonadati</taxon>
        <taxon>Pseudomonadota</taxon>
        <taxon>Gammaproteobacteria</taxon>
        <taxon>Lysobacterales</taxon>
        <taxon>Rhodanobacteraceae</taxon>
        <taxon>Rhodanobacter</taxon>
    </lineage>
</organism>
<evidence type="ECO:0000313" key="3">
    <source>
        <dbReference type="Proteomes" id="UP000306317"/>
    </source>
</evidence>
<sequence>MHEEHKRYFKLTGRSRIDKSINSLLGIIEGIAIDSEINASEVDFLHLWLEDKLELRDRHPFNELIPVIEQALADRVLTEDEKNDIVWLCERLTSNEFYDQVTTDLQRLHAIVGGIVADTSISEQELRGLSDWIGDHEHLRGCWPYDEIGSLVTTVLVDKVIDEQEHEMLFRYFSEFVALLDSKTITNAPISNGESVVGLCAVCPEIEFQERTFAFTGASARYTRRKLAETVSDLGGHVASGPGKKVDYLVIGADGNPCWAFACYGRKVEKAVELRKSGVRIMIIHESYFHDAVLDAGKG</sequence>
<gene>
    <name evidence="2" type="ORF">B1991_18080</name>
</gene>
<dbReference type="Gene3D" id="3.40.50.10190">
    <property type="entry name" value="BRCT domain"/>
    <property type="match status" value="1"/>
</dbReference>
<comment type="caution">
    <text evidence="2">The sequence shown here is derived from an EMBL/GenBank/DDBJ whole genome shotgun (WGS) entry which is preliminary data.</text>
</comment>
<dbReference type="GO" id="GO:0016874">
    <property type="term" value="F:ligase activity"/>
    <property type="evidence" value="ECO:0007669"/>
    <property type="project" value="UniProtKB-KW"/>
</dbReference>
<proteinExistence type="predicted"/>
<dbReference type="CDD" id="cd17748">
    <property type="entry name" value="BRCT_DNA_ligase_like"/>
    <property type="match status" value="1"/>
</dbReference>